<dbReference type="EMBL" id="VSRR010133827">
    <property type="protein sequence ID" value="MPD02933.1"/>
    <property type="molecule type" value="Genomic_DNA"/>
</dbReference>
<proteinExistence type="predicted"/>
<dbReference type="AlphaFoldDB" id="A0A5B7K390"/>
<reference evidence="2 3" key="1">
    <citation type="submission" date="2019-05" db="EMBL/GenBank/DDBJ databases">
        <title>Another draft genome of Portunus trituberculatus and its Hox gene families provides insights of decapod evolution.</title>
        <authorList>
            <person name="Jeong J.-H."/>
            <person name="Song I."/>
            <person name="Kim S."/>
            <person name="Choi T."/>
            <person name="Kim D."/>
            <person name="Ryu S."/>
            <person name="Kim W."/>
        </authorList>
    </citation>
    <scope>NUCLEOTIDE SEQUENCE [LARGE SCALE GENOMIC DNA]</scope>
    <source>
        <tissue evidence="2">Muscle</tissue>
    </source>
</reference>
<dbReference type="Proteomes" id="UP000324222">
    <property type="component" value="Unassembled WGS sequence"/>
</dbReference>
<comment type="caution">
    <text evidence="2">The sequence shown here is derived from an EMBL/GenBank/DDBJ whole genome shotgun (WGS) entry which is preliminary data.</text>
</comment>
<protein>
    <submittedName>
        <fullName evidence="2">Uncharacterized protein</fullName>
    </submittedName>
</protein>
<evidence type="ECO:0000256" key="1">
    <source>
        <dbReference type="SAM" id="MobiDB-lite"/>
    </source>
</evidence>
<sequence length="76" mass="8190">MRAGKHKPSPTPSSPVLHARTAQHPGGGKQLIHGRSETLIPELRGADQAPGGRVLILATRPGTDHPHIDFCFRMLL</sequence>
<evidence type="ECO:0000313" key="3">
    <source>
        <dbReference type="Proteomes" id="UP000324222"/>
    </source>
</evidence>
<gene>
    <name evidence="2" type="ORF">E2C01_098542</name>
</gene>
<feature type="region of interest" description="Disordered" evidence="1">
    <location>
        <begin position="1"/>
        <end position="37"/>
    </location>
</feature>
<accession>A0A5B7K390</accession>
<name>A0A5B7K390_PORTR</name>
<evidence type="ECO:0000313" key="2">
    <source>
        <dbReference type="EMBL" id="MPD02933.1"/>
    </source>
</evidence>
<organism evidence="2 3">
    <name type="scientific">Portunus trituberculatus</name>
    <name type="common">Swimming crab</name>
    <name type="synonym">Neptunus trituberculatus</name>
    <dbReference type="NCBI Taxonomy" id="210409"/>
    <lineage>
        <taxon>Eukaryota</taxon>
        <taxon>Metazoa</taxon>
        <taxon>Ecdysozoa</taxon>
        <taxon>Arthropoda</taxon>
        <taxon>Crustacea</taxon>
        <taxon>Multicrustacea</taxon>
        <taxon>Malacostraca</taxon>
        <taxon>Eumalacostraca</taxon>
        <taxon>Eucarida</taxon>
        <taxon>Decapoda</taxon>
        <taxon>Pleocyemata</taxon>
        <taxon>Brachyura</taxon>
        <taxon>Eubrachyura</taxon>
        <taxon>Portunoidea</taxon>
        <taxon>Portunidae</taxon>
        <taxon>Portuninae</taxon>
        <taxon>Portunus</taxon>
    </lineage>
</organism>
<keyword evidence="3" id="KW-1185">Reference proteome</keyword>